<evidence type="ECO:0000313" key="2">
    <source>
        <dbReference type="Proteomes" id="UP000326198"/>
    </source>
</evidence>
<dbReference type="EMBL" id="ML736159">
    <property type="protein sequence ID" value="KAE8382773.1"/>
    <property type="molecule type" value="Genomic_DNA"/>
</dbReference>
<dbReference type="Proteomes" id="UP000326198">
    <property type="component" value="Unassembled WGS sequence"/>
</dbReference>
<proteinExistence type="predicted"/>
<gene>
    <name evidence="1" type="ORF">BDV26DRAFT_252568</name>
</gene>
<organism evidence="1 2">
    <name type="scientific">Aspergillus bertholletiae</name>
    <dbReference type="NCBI Taxonomy" id="1226010"/>
    <lineage>
        <taxon>Eukaryota</taxon>
        <taxon>Fungi</taxon>
        <taxon>Dikarya</taxon>
        <taxon>Ascomycota</taxon>
        <taxon>Pezizomycotina</taxon>
        <taxon>Eurotiomycetes</taxon>
        <taxon>Eurotiomycetidae</taxon>
        <taxon>Eurotiales</taxon>
        <taxon>Aspergillaceae</taxon>
        <taxon>Aspergillus</taxon>
        <taxon>Aspergillus subgen. Circumdati</taxon>
    </lineage>
</organism>
<reference evidence="1 2" key="1">
    <citation type="submission" date="2019-04" db="EMBL/GenBank/DDBJ databases">
        <title>Friends and foes A comparative genomics studyof 23 Aspergillus species from section Flavi.</title>
        <authorList>
            <consortium name="DOE Joint Genome Institute"/>
            <person name="Kjaerbolling I."/>
            <person name="Vesth T."/>
            <person name="Frisvad J.C."/>
            <person name="Nybo J.L."/>
            <person name="Theobald S."/>
            <person name="Kildgaard S."/>
            <person name="Isbrandt T."/>
            <person name="Kuo A."/>
            <person name="Sato A."/>
            <person name="Lyhne E.K."/>
            <person name="Kogle M.E."/>
            <person name="Wiebenga A."/>
            <person name="Kun R.S."/>
            <person name="Lubbers R.J."/>
            <person name="Makela M.R."/>
            <person name="Barry K."/>
            <person name="Chovatia M."/>
            <person name="Clum A."/>
            <person name="Daum C."/>
            <person name="Haridas S."/>
            <person name="He G."/>
            <person name="LaButti K."/>
            <person name="Lipzen A."/>
            <person name="Mondo S."/>
            <person name="Riley R."/>
            <person name="Salamov A."/>
            <person name="Simmons B.A."/>
            <person name="Magnuson J.K."/>
            <person name="Henrissat B."/>
            <person name="Mortensen U.H."/>
            <person name="Larsen T.O."/>
            <person name="Devries R.P."/>
            <person name="Grigoriev I.V."/>
            <person name="Machida M."/>
            <person name="Baker S.E."/>
            <person name="Andersen M.R."/>
        </authorList>
    </citation>
    <scope>NUCLEOTIDE SEQUENCE [LARGE SCALE GENOMIC DNA]</scope>
    <source>
        <strain evidence="1 2">IBT 29228</strain>
    </source>
</reference>
<accession>A0A5N7BM08</accession>
<sequence length="88" mass="10008">MRSTGYSLLHPERFTYATLRRTVGRVKDSILRWEFCALALRPLMEYLLFYLDLCPLVRGSSLAHCCGVSLVNLLHLCFLAQATVMLAT</sequence>
<evidence type="ECO:0000313" key="1">
    <source>
        <dbReference type="EMBL" id="KAE8382773.1"/>
    </source>
</evidence>
<keyword evidence="2" id="KW-1185">Reference proteome</keyword>
<dbReference type="AlphaFoldDB" id="A0A5N7BM08"/>
<protein>
    <submittedName>
        <fullName evidence="1">Uncharacterized protein</fullName>
    </submittedName>
</protein>
<name>A0A5N7BM08_9EURO</name>